<dbReference type="PROSITE" id="PS00104">
    <property type="entry name" value="EPSP_SYNTHASE_1"/>
    <property type="match status" value="1"/>
</dbReference>
<dbReference type="HAMAP" id="MF_00210">
    <property type="entry name" value="EPSP_synth"/>
    <property type="match status" value="1"/>
</dbReference>
<feature type="binding site" evidence="8">
    <location>
        <position position="387"/>
    </location>
    <ligand>
        <name>phosphoenolpyruvate</name>
        <dbReference type="ChEBI" id="CHEBI:58702"/>
    </ligand>
</feature>
<feature type="binding site" evidence="8">
    <location>
        <position position="341"/>
    </location>
    <ligand>
        <name>3-phosphoshikimate</name>
        <dbReference type="ChEBI" id="CHEBI:145989"/>
    </ligand>
</feature>
<dbReference type="Pfam" id="PF00275">
    <property type="entry name" value="EPSP_synthase"/>
    <property type="match status" value="1"/>
</dbReference>
<dbReference type="PIRSF" id="PIRSF000505">
    <property type="entry name" value="EPSPS"/>
    <property type="match status" value="1"/>
</dbReference>
<feature type="binding site" evidence="8">
    <location>
        <position position="94"/>
    </location>
    <ligand>
        <name>phosphoenolpyruvate</name>
        <dbReference type="ChEBI" id="CHEBI:58702"/>
    </ligand>
</feature>
<feature type="binding site" evidence="8">
    <location>
        <position position="165"/>
    </location>
    <ligand>
        <name>3-phosphoshikimate</name>
        <dbReference type="ChEBI" id="CHEBI:145989"/>
    </ligand>
</feature>
<dbReference type="GO" id="GO:0005737">
    <property type="term" value="C:cytoplasm"/>
    <property type="evidence" value="ECO:0007669"/>
    <property type="project" value="UniProtKB-SubCell"/>
</dbReference>
<keyword evidence="3 8" id="KW-0963">Cytoplasm</keyword>
<dbReference type="UniPathway" id="UPA00053">
    <property type="reaction ID" value="UER00089"/>
</dbReference>
<keyword evidence="4 8" id="KW-0028">Amino-acid biosynthesis</keyword>
<feature type="binding site" evidence="8">
    <location>
        <position position="21"/>
    </location>
    <ligand>
        <name>3-phosphoshikimate</name>
        <dbReference type="ChEBI" id="CHEBI:145989"/>
    </ligand>
</feature>
<dbReference type="InterPro" id="IPR036968">
    <property type="entry name" value="Enolpyruvate_Tfrase_sf"/>
</dbReference>
<evidence type="ECO:0000256" key="5">
    <source>
        <dbReference type="ARBA" id="ARBA00022679"/>
    </source>
</evidence>
<dbReference type="SUPFAM" id="SSF55205">
    <property type="entry name" value="EPT/RTPC-like"/>
    <property type="match status" value="1"/>
</dbReference>
<gene>
    <name evidence="10" type="primary">aroA1</name>
    <name evidence="8" type="synonym">aroA</name>
    <name evidence="10" type="ORF">HRbin22_00096</name>
</gene>
<keyword evidence="6 8" id="KW-0057">Aromatic amino acid biosynthesis</keyword>
<accession>A0A2H5Y346</accession>
<reference evidence="11" key="1">
    <citation type="submission" date="2017-09" db="EMBL/GenBank/DDBJ databases">
        <title>Metaegenomics of thermophilic ammonia-oxidizing enrichment culture.</title>
        <authorList>
            <person name="Kato S."/>
            <person name="Suzuki K."/>
        </authorList>
    </citation>
    <scope>NUCLEOTIDE SEQUENCE [LARGE SCALE GENOMIC DNA]</scope>
</reference>
<feature type="active site" description="Proton acceptor" evidence="8">
    <location>
        <position position="314"/>
    </location>
</feature>
<dbReference type="PANTHER" id="PTHR21090:SF5">
    <property type="entry name" value="PENTAFUNCTIONAL AROM POLYPEPTIDE"/>
    <property type="match status" value="1"/>
</dbReference>
<name>A0A2H5Y346_9CHLR</name>
<comment type="subcellular location">
    <subcellularLocation>
        <location evidence="8">Cytoplasm</location>
    </subcellularLocation>
</comment>
<dbReference type="InterPro" id="IPR001986">
    <property type="entry name" value="Enolpyruvate_Tfrase_dom"/>
</dbReference>
<evidence type="ECO:0000256" key="6">
    <source>
        <dbReference type="ARBA" id="ARBA00023141"/>
    </source>
</evidence>
<comment type="caution">
    <text evidence="8">Lacks conserved residue(s) required for the propagation of feature annotation.</text>
</comment>
<dbReference type="InterPro" id="IPR006264">
    <property type="entry name" value="EPSP_synthase"/>
</dbReference>
<dbReference type="FunFam" id="3.65.10.10:FF:000005">
    <property type="entry name" value="3-phosphoshikimate 1-carboxyvinyltransferase"/>
    <property type="match status" value="1"/>
</dbReference>
<evidence type="ECO:0000259" key="9">
    <source>
        <dbReference type="Pfam" id="PF00275"/>
    </source>
</evidence>
<feature type="binding site" evidence="8">
    <location>
        <position position="22"/>
    </location>
    <ligand>
        <name>3-phosphoshikimate</name>
        <dbReference type="ChEBI" id="CHEBI:145989"/>
    </ligand>
</feature>
<evidence type="ECO:0000256" key="7">
    <source>
        <dbReference type="ARBA" id="ARBA00044633"/>
    </source>
</evidence>
<dbReference type="EC" id="2.5.1.19" evidence="8"/>
<organism evidence="10 11">
    <name type="scientific">Candidatus Thermoflexus japonica</name>
    <dbReference type="NCBI Taxonomy" id="2035417"/>
    <lineage>
        <taxon>Bacteria</taxon>
        <taxon>Bacillati</taxon>
        <taxon>Chloroflexota</taxon>
        <taxon>Thermoflexia</taxon>
        <taxon>Thermoflexales</taxon>
        <taxon>Thermoflexaceae</taxon>
        <taxon>Thermoflexus</taxon>
    </lineage>
</organism>
<evidence type="ECO:0000256" key="3">
    <source>
        <dbReference type="ARBA" id="ARBA00022490"/>
    </source>
</evidence>
<dbReference type="EMBL" id="BEHY01000001">
    <property type="protein sequence ID" value="GBD07870.1"/>
    <property type="molecule type" value="Genomic_DNA"/>
</dbReference>
<feature type="binding site" evidence="8">
    <location>
        <position position="345"/>
    </location>
    <ligand>
        <name>phosphoenolpyruvate</name>
        <dbReference type="ChEBI" id="CHEBI:58702"/>
    </ligand>
</feature>
<keyword evidence="5 8" id="KW-0808">Transferase</keyword>
<dbReference type="PROSITE" id="PS00885">
    <property type="entry name" value="EPSP_SYNTHASE_2"/>
    <property type="match status" value="1"/>
</dbReference>
<feature type="binding site" evidence="8">
    <location>
        <position position="167"/>
    </location>
    <ligand>
        <name>phosphoenolpyruvate</name>
        <dbReference type="ChEBI" id="CHEBI:58702"/>
    </ligand>
</feature>
<dbReference type="InterPro" id="IPR013792">
    <property type="entry name" value="RNA3'P_cycl/enolpyr_Trfase_a/b"/>
</dbReference>
<comment type="similarity">
    <text evidence="2 8">Belongs to the EPSP synthase family.</text>
</comment>
<dbReference type="AlphaFoldDB" id="A0A2H5Y346"/>
<feature type="binding site" evidence="8">
    <location>
        <position position="314"/>
    </location>
    <ligand>
        <name>3-phosphoshikimate</name>
        <dbReference type="ChEBI" id="CHEBI:145989"/>
    </ligand>
</feature>
<evidence type="ECO:0000256" key="1">
    <source>
        <dbReference type="ARBA" id="ARBA00004811"/>
    </source>
</evidence>
<evidence type="ECO:0000313" key="10">
    <source>
        <dbReference type="EMBL" id="GBD07870.1"/>
    </source>
</evidence>
<sequence>MRLRVRPATRLSGRIRVPGDKSLSHRALLFGALADGPSDLKGWLPAADCEATLRCMRALGIHVERPDREHLIVHGNGLKGLQPAPGPLDCGGSGTTMRLLMGMLAGFPFPSTLIGNPQLSRRPMERVAQPLRQMGAEVITTEGHAPVHVRGGSLQGIRYELPIASAQVKSAILLAGLYADRPTTVIEPAPSRDHTERLLRAMGASIRRDGNAVTIEPAEGLRPVSLTIPGDPSSAAFLIAAALLVPGSWVQIPGVLLNPTRLGWVEAWQTMGASIQVIPESEAGGEPVGCLQAAAAAGLQAMEIAGEMVPRMIDEFPIFAVVATQAEGITRVRDAAELRVKESDRIAALAMELRRMGARIEEHPDGFTVYGPTPLRGAAVHSHGDHRLAMALTVAGLIARGETIIEDAACIADSFPGFVEAMRVLGAEIEAEAVSS</sequence>
<proteinExistence type="inferred from homology"/>
<comment type="pathway">
    <text evidence="1 8">Metabolic intermediate biosynthesis; chorismate biosynthesis; chorismate from D-erythrose 4-phosphate and phosphoenolpyruvate: step 6/7.</text>
</comment>
<dbReference type="NCBIfam" id="TIGR01356">
    <property type="entry name" value="aroA"/>
    <property type="match status" value="1"/>
</dbReference>
<dbReference type="InterPro" id="IPR023193">
    <property type="entry name" value="EPSP_synthase_CS"/>
</dbReference>
<comment type="function">
    <text evidence="8">Catalyzes the transfer of the enolpyruvyl moiety of phosphoenolpyruvate (PEP) to the 5-hydroxyl of shikimate-3-phosphate (S3P) to produce enolpyruvyl shikimate-3-phosphate and inorganic phosphate.</text>
</comment>
<evidence type="ECO:0000256" key="2">
    <source>
        <dbReference type="ARBA" id="ARBA00009948"/>
    </source>
</evidence>
<feature type="binding site" evidence="8">
    <location>
        <position position="122"/>
    </location>
    <ligand>
        <name>phosphoenolpyruvate</name>
        <dbReference type="ChEBI" id="CHEBI:58702"/>
    </ligand>
</feature>
<dbReference type="GO" id="GO:0009423">
    <property type="term" value="P:chorismate biosynthetic process"/>
    <property type="evidence" value="ECO:0007669"/>
    <property type="project" value="UniProtKB-UniRule"/>
</dbReference>
<evidence type="ECO:0000256" key="4">
    <source>
        <dbReference type="ARBA" id="ARBA00022605"/>
    </source>
</evidence>
<comment type="subunit">
    <text evidence="8">Monomer.</text>
</comment>
<dbReference type="CDD" id="cd01556">
    <property type="entry name" value="EPSP_synthase"/>
    <property type="match status" value="1"/>
</dbReference>
<dbReference type="GO" id="GO:0003866">
    <property type="term" value="F:3-phosphoshikimate 1-carboxyvinyltransferase activity"/>
    <property type="evidence" value="ECO:0007669"/>
    <property type="project" value="UniProtKB-UniRule"/>
</dbReference>
<evidence type="ECO:0000256" key="8">
    <source>
        <dbReference type="HAMAP-Rule" id="MF_00210"/>
    </source>
</evidence>
<dbReference type="PANTHER" id="PTHR21090">
    <property type="entry name" value="AROM/DEHYDROQUINATE SYNTHASE"/>
    <property type="match status" value="1"/>
</dbReference>
<feature type="domain" description="Enolpyruvate transferase" evidence="9">
    <location>
        <begin position="6"/>
        <end position="422"/>
    </location>
</feature>
<feature type="binding site" evidence="8">
    <location>
        <position position="167"/>
    </location>
    <ligand>
        <name>3-phosphoshikimate</name>
        <dbReference type="ChEBI" id="CHEBI:145989"/>
    </ligand>
</feature>
<protein>
    <recommendedName>
        <fullName evidence="8">3-phosphoshikimate 1-carboxyvinyltransferase</fullName>
        <ecNumber evidence="8">2.5.1.19</ecNumber>
    </recommendedName>
    <alternativeName>
        <fullName evidence="8">5-enolpyruvylshikimate-3-phosphate synthase</fullName>
        <shortName evidence="8">EPSP synthase</shortName>
        <shortName evidence="8">EPSPS</shortName>
    </alternativeName>
</protein>
<dbReference type="GO" id="GO:0009073">
    <property type="term" value="P:aromatic amino acid family biosynthetic process"/>
    <property type="evidence" value="ECO:0007669"/>
    <property type="project" value="UniProtKB-KW"/>
</dbReference>
<comment type="catalytic activity">
    <reaction evidence="7">
        <text>3-phosphoshikimate + phosphoenolpyruvate = 5-O-(1-carboxyvinyl)-3-phosphoshikimate + phosphate</text>
        <dbReference type="Rhea" id="RHEA:21256"/>
        <dbReference type="ChEBI" id="CHEBI:43474"/>
        <dbReference type="ChEBI" id="CHEBI:57701"/>
        <dbReference type="ChEBI" id="CHEBI:58702"/>
        <dbReference type="ChEBI" id="CHEBI:145989"/>
        <dbReference type="EC" id="2.5.1.19"/>
    </reaction>
    <physiologicalReaction direction="left-to-right" evidence="7">
        <dbReference type="Rhea" id="RHEA:21257"/>
    </physiologicalReaction>
</comment>
<feature type="binding site" evidence="8">
    <location>
        <position position="21"/>
    </location>
    <ligand>
        <name>phosphoenolpyruvate</name>
        <dbReference type="ChEBI" id="CHEBI:58702"/>
    </ligand>
</feature>
<dbReference type="Gene3D" id="3.65.10.10">
    <property type="entry name" value="Enolpyruvate transferase domain"/>
    <property type="match status" value="2"/>
</dbReference>
<feature type="binding site" evidence="8">
    <location>
        <position position="26"/>
    </location>
    <ligand>
        <name>3-phosphoshikimate</name>
        <dbReference type="ChEBI" id="CHEBI:145989"/>
    </ligand>
</feature>
<evidence type="ECO:0000313" key="11">
    <source>
        <dbReference type="Proteomes" id="UP000236642"/>
    </source>
</evidence>
<dbReference type="GO" id="GO:0008652">
    <property type="term" value="P:amino acid biosynthetic process"/>
    <property type="evidence" value="ECO:0007669"/>
    <property type="project" value="UniProtKB-KW"/>
</dbReference>
<dbReference type="Proteomes" id="UP000236642">
    <property type="component" value="Unassembled WGS sequence"/>
</dbReference>
<comment type="caution">
    <text evidence="10">The sequence shown here is derived from an EMBL/GenBank/DDBJ whole genome shotgun (WGS) entry which is preliminary data.</text>
</comment>